<dbReference type="SMART" id="SM00220">
    <property type="entry name" value="S_TKc"/>
    <property type="match status" value="1"/>
</dbReference>
<evidence type="ECO:0000256" key="1">
    <source>
        <dbReference type="ARBA" id="ARBA00022527"/>
    </source>
</evidence>
<feature type="region of interest" description="Disordered" evidence="7">
    <location>
        <begin position="493"/>
        <end position="537"/>
    </location>
</feature>
<feature type="transmembrane region" description="Helical" evidence="8">
    <location>
        <begin position="131"/>
        <end position="154"/>
    </location>
</feature>
<feature type="region of interest" description="Disordered" evidence="7">
    <location>
        <begin position="29"/>
        <end position="52"/>
    </location>
</feature>
<dbReference type="GO" id="GO:0005524">
    <property type="term" value="F:ATP binding"/>
    <property type="evidence" value="ECO:0007669"/>
    <property type="project" value="UniProtKB-UniRule"/>
</dbReference>
<dbReference type="InterPro" id="IPR051681">
    <property type="entry name" value="Ser/Thr_Kinases-Pseudokinases"/>
</dbReference>
<evidence type="ECO:0000256" key="7">
    <source>
        <dbReference type="SAM" id="MobiDB-lite"/>
    </source>
</evidence>
<feature type="domain" description="Protein kinase" evidence="9">
    <location>
        <begin position="183"/>
        <end position="488"/>
    </location>
</feature>
<proteinExistence type="predicted"/>
<dbReference type="Proteomes" id="UP001489004">
    <property type="component" value="Unassembled WGS sequence"/>
</dbReference>
<feature type="binding site" evidence="6">
    <location>
        <position position="210"/>
    </location>
    <ligand>
        <name>ATP</name>
        <dbReference type="ChEBI" id="CHEBI:30616"/>
    </ligand>
</feature>
<dbReference type="AlphaFoldDB" id="A0AAW1PTL9"/>
<sequence length="958" mass="102243">MQDDKNSNDYLCTVFTPQLSITGIDEVQPASPTVAHSPSSAPRNPTGRRRRGRLLQQTTTSNATDINAAFVQITVQIATTQAKAPDLQVELVSKLNTDFTPRLQAAGLDVQTIKLQSIVVVPVSGGLSSTAIGLVVGLLVPLALGAVVAGFIVLRYKRQRQARRNQMSAKYDASAWNINFSELEFSRLVGEGSFGRVYLGKWRETTVAIKMLLQRDAPGANDRMVKLTAPLCGDPAIDAIPVKDMDAAARKATLTLLAELHREAGLMATMRHPNVVMFMGVCAEPPCMVAEYCARGSVYDVYKHATESPAAAGELGWARRLKMALGAAKGMFYLHTRTPPVIHRDLKSANLLVDKHWHVKVADFNLSRVMHATAVVTSIAATNPRWLAPEVLAGHGYNRAADVYAFGIILFELLTWRVPWEEMSTWQVVIAVIERKVRPQLPPPDQLPGGGSTADLGPYVALMDECWAHDPERRPTFERIILLLRQMIDAQPGDAATGNGTRATFQGNSSDATTSSSTDATTSTTLTSLPLSSRQPSMPELRSLIHSASGVGYEPSTATDPGQVSPANGSSLYGVSVNPAVAKAANAGGDEAGVFPAAAVGVPFATTHQAGRRPDALAGPSHPSQRDALARAASAGHGVQDDVTGGYRPHRPDVAMLVPGLTPYYEDAPGNSSAGPDALNALDTLAAALAEAEGMRSPFASGERSSIDTPWVGVGPSTSRALAFVASEGKTLPSGMCEASAAVRYLDVTLCPVSSFADLCVAEFSNAARLRVEHLEKAFVLRAPSGLGHSVLSATTFTKQIGACLRAAGVQCDLSEKGASGKATVTHQCKKFAVAQAALVNVDYNKITHIASHEQNVTKQHYMTICHDALHRMAGCLCRICQPRLRCEVRDSFSLAGLLTVEQALALFRIVDATPATMGEVGALASLEAEREKLKLSAVHTQLQKLASLYLKKHKGQK</sequence>
<feature type="compositionally biased region" description="Polar residues" evidence="7">
    <location>
        <begin position="30"/>
        <end position="43"/>
    </location>
</feature>
<accession>A0AAW1PTL9</accession>
<keyword evidence="8" id="KW-1133">Transmembrane helix</keyword>
<organism evidence="10 11">
    <name type="scientific">[Myrmecia] bisecta</name>
    <dbReference type="NCBI Taxonomy" id="41462"/>
    <lineage>
        <taxon>Eukaryota</taxon>
        <taxon>Viridiplantae</taxon>
        <taxon>Chlorophyta</taxon>
        <taxon>core chlorophytes</taxon>
        <taxon>Trebouxiophyceae</taxon>
        <taxon>Trebouxiales</taxon>
        <taxon>Trebouxiaceae</taxon>
        <taxon>Myrmecia</taxon>
    </lineage>
</organism>
<keyword evidence="5 6" id="KW-0067">ATP-binding</keyword>
<keyword evidence="2" id="KW-0808">Transferase</keyword>
<dbReference type="GO" id="GO:0004674">
    <property type="term" value="F:protein serine/threonine kinase activity"/>
    <property type="evidence" value="ECO:0007669"/>
    <property type="project" value="UniProtKB-KW"/>
</dbReference>
<evidence type="ECO:0000313" key="11">
    <source>
        <dbReference type="Proteomes" id="UP001489004"/>
    </source>
</evidence>
<dbReference type="InterPro" id="IPR000719">
    <property type="entry name" value="Prot_kinase_dom"/>
</dbReference>
<dbReference type="PROSITE" id="PS50011">
    <property type="entry name" value="PROTEIN_KINASE_DOM"/>
    <property type="match status" value="1"/>
</dbReference>
<feature type="compositionally biased region" description="Low complexity" evidence="7">
    <location>
        <begin position="509"/>
        <end position="533"/>
    </location>
</feature>
<feature type="compositionally biased region" description="Polar residues" evidence="7">
    <location>
        <begin position="498"/>
        <end position="508"/>
    </location>
</feature>
<dbReference type="PROSITE" id="PS00108">
    <property type="entry name" value="PROTEIN_KINASE_ST"/>
    <property type="match status" value="1"/>
</dbReference>
<comment type="caution">
    <text evidence="10">The sequence shown here is derived from an EMBL/GenBank/DDBJ whole genome shotgun (WGS) entry which is preliminary data.</text>
</comment>
<evidence type="ECO:0000256" key="5">
    <source>
        <dbReference type="ARBA" id="ARBA00022840"/>
    </source>
</evidence>
<keyword evidence="11" id="KW-1185">Reference proteome</keyword>
<dbReference type="Gene3D" id="1.10.510.10">
    <property type="entry name" value="Transferase(Phosphotransferase) domain 1"/>
    <property type="match status" value="1"/>
</dbReference>
<dbReference type="InterPro" id="IPR008271">
    <property type="entry name" value="Ser/Thr_kinase_AS"/>
</dbReference>
<dbReference type="EMBL" id="JALJOR010000009">
    <property type="protein sequence ID" value="KAK9811715.1"/>
    <property type="molecule type" value="Genomic_DNA"/>
</dbReference>
<dbReference type="PANTHER" id="PTHR44329">
    <property type="entry name" value="SERINE/THREONINE-PROTEIN KINASE TNNI3K-RELATED"/>
    <property type="match status" value="1"/>
</dbReference>
<name>A0AAW1PTL9_9CHLO</name>
<evidence type="ECO:0000256" key="8">
    <source>
        <dbReference type="SAM" id="Phobius"/>
    </source>
</evidence>
<keyword evidence="8" id="KW-0472">Membrane</keyword>
<dbReference type="InterPro" id="IPR017441">
    <property type="entry name" value="Protein_kinase_ATP_BS"/>
</dbReference>
<evidence type="ECO:0000256" key="2">
    <source>
        <dbReference type="ARBA" id="ARBA00022679"/>
    </source>
</evidence>
<feature type="region of interest" description="Disordered" evidence="7">
    <location>
        <begin position="610"/>
        <end position="649"/>
    </location>
</feature>
<reference evidence="10 11" key="1">
    <citation type="journal article" date="2024" name="Nat. Commun.">
        <title>Phylogenomics reveals the evolutionary origins of lichenization in chlorophyte algae.</title>
        <authorList>
            <person name="Puginier C."/>
            <person name="Libourel C."/>
            <person name="Otte J."/>
            <person name="Skaloud P."/>
            <person name="Haon M."/>
            <person name="Grisel S."/>
            <person name="Petersen M."/>
            <person name="Berrin J.G."/>
            <person name="Delaux P.M."/>
            <person name="Dal Grande F."/>
            <person name="Keller J."/>
        </authorList>
    </citation>
    <scope>NUCLEOTIDE SEQUENCE [LARGE SCALE GENOMIC DNA]</scope>
    <source>
        <strain evidence="10 11">SAG 2043</strain>
    </source>
</reference>
<evidence type="ECO:0000256" key="6">
    <source>
        <dbReference type="PROSITE-ProRule" id="PRU10141"/>
    </source>
</evidence>
<dbReference type="Gene3D" id="3.30.200.20">
    <property type="entry name" value="Phosphorylase Kinase, domain 1"/>
    <property type="match status" value="1"/>
</dbReference>
<dbReference type="PROSITE" id="PS00107">
    <property type="entry name" value="PROTEIN_KINASE_ATP"/>
    <property type="match status" value="1"/>
</dbReference>
<evidence type="ECO:0000259" key="9">
    <source>
        <dbReference type="PROSITE" id="PS50011"/>
    </source>
</evidence>
<keyword evidence="3 6" id="KW-0547">Nucleotide-binding</keyword>
<keyword evidence="4" id="KW-0418">Kinase</keyword>
<evidence type="ECO:0000256" key="3">
    <source>
        <dbReference type="ARBA" id="ARBA00022741"/>
    </source>
</evidence>
<gene>
    <name evidence="10" type="ORF">WJX72_008890</name>
</gene>
<dbReference type="InterPro" id="IPR011009">
    <property type="entry name" value="Kinase-like_dom_sf"/>
</dbReference>
<dbReference type="SUPFAM" id="SSF56112">
    <property type="entry name" value="Protein kinase-like (PK-like)"/>
    <property type="match status" value="1"/>
</dbReference>
<keyword evidence="8" id="KW-0812">Transmembrane</keyword>
<keyword evidence="1" id="KW-0723">Serine/threonine-protein kinase</keyword>
<dbReference type="CDD" id="cd13999">
    <property type="entry name" value="STKc_MAP3K-like"/>
    <property type="match status" value="1"/>
</dbReference>
<evidence type="ECO:0000313" key="10">
    <source>
        <dbReference type="EMBL" id="KAK9811715.1"/>
    </source>
</evidence>
<evidence type="ECO:0000256" key="4">
    <source>
        <dbReference type="ARBA" id="ARBA00022777"/>
    </source>
</evidence>
<protein>
    <recommendedName>
        <fullName evidence="9">Protein kinase domain-containing protein</fullName>
    </recommendedName>
</protein>
<dbReference type="InterPro" id="IPR001245">
    <property type="entry name" value="Ser-Thr/Tyr_kinase_cat_dom"/>
</dbReference>
<dbReference type="Pfam" id="PF07714">
    <property type="entry name" value="PK_Tyr_Ser-Thr"/>
    <property type="match status" value="1"/>
</dbReference>